<evidence type="ECO:0000313" key="3">
    <source>
        <dbReference type="EMBL" id="SAK95520.1"/>
    </source>
</evidence>
<keyword evidence="4" id="KW-1185">Reference proteome</keyword>
<proteinExistence type="inferred from homology"/>
<dbReference type="PANTHER" id="PTHR11941:SF124">
    <property type="entry name" value="ENOYL-COA HYDRATASE ECHA13-RELATED"/>
    <property type="match status" value="1"/>
</dbReference>
<dbReference type="STRING" id="1777140.AWB79_07235"/>
<reference evidence="3" key="1">
    <citation type="submission" date="2016-01" db="EMBL/GenBank/DDBJ databases">
        <authorList>
            <person name="Peeters C."/>
        </authorList>
    </citation>
    <scope>NUCLEOTIDE SEQUENCE</scope>
    <source>
        <strain evidence="3">LMG 29322</strain>
    </source>
</reference>
<name>A0A158DM59_9BURK</name>
<dbReference type="PROSITE" id="PS00166">
    <property type="entry name" value="ENOYL_COA_HYDRATASE"/>
    <property type="match status" value="1"/>
</dbReference>
<comment type="caution">
    <text evidence="3">The sequence shown here is derived from an EMBL/GenBank/DDBJ whole genome shotgun (WGS) entry which is preliminary data.</text>
</comment>
<protein>
    <submittedName>
        <fullName evidence="3">Short chain enoyl-CoA hydratase</fullName>
    </submittedName>
</protein>
<evidence type="ECO:0000313" key="4">
    <source>
        <dbReference type="Proteomes" id="UP000054851"/>
    </source>
</evidence>
<dbReference type="CDD" id="cd06558">
    <property type="entry name" value="crotonase-like"/>
    <property type="match status" value="1"/>
</dbReference>
<dbReference type="Gene3D" id="3.90.226.10">
    <property type="entry name" value="2-enoyl-CoA Hydratase, Chain A, domain 1"/>
    <property type="match status" value="1"/>
</dbReference>
<dbReference type="PANTHER" id="PTHR11941">
    <property type="entry name" value="ENOYL-COA HYDRATASE-RELATED"/>
    <property type="match status" value="1"/>
</dbReference>
<evidence type="ECO:0000256" key="2">
    <source>
        <dbReference type="RuleBase" id="RU003707"/>
    </source>
</evidence>
<sequence>MTIPMPLVQTQDNVMTITLNRPEKLNALTPEIYAFIGERVTQASADPACRAIVLRGNGRAFSAGFDLTLEMGDRTHEERLHSLHEIANRARWAVWRCKKPVIAAIHGYCMGGAFELVLPCDFTIAAESCRLGEPEILFGEGPAFMMVPWLVNHKIAKDILLTGRQFTAAEALRMGIVSTVVADDALEAAVESLTQTLCRLPPSAVTINKVGINRAYEAQGMAAHIDSWVEAAAYLSFMDDEARSEFQRRVMQEGPSAGIAWRTQYYAGGKASERT</sequence>
<dbReference type="Proteomes" id="UP000054851">
    <property type="component" value="Unassembled WGS sequence"/>
</dbReference>
<dbReference type="InterPro" id="IPR001753">
    <property type="entry name" value="Enoyl-CoA_hydra/iso"/>
</dbReference>
<evidence type="ECO:0000256" key="1">
    <source>
        <dbReference type="ARBA" id="ARBA00005254"/>
    </source>
</evidence>
<dbReference type="RefSeq" id="WP_082862573.1">
    <property type="nucleotide sequence ID" value="NZ_FCOA02000049.1"/>
</dbReference>
<comment type="similarity">
    <text evidence="1 2">Belongs to the enoyl-CoA hydratase/isomerase family.</text>
</comment>
<dbReference type="OrthoDB" id="9807606at2"/>
<dbReference type="AlphaFoldDB" id="A0A158DM59"/>
<dbReference type="EMBL" id="FCOA02000049">
    <property type="protein sequence ID" value="SAK95520.1"/>
    <property type="molecule type" value="Genomic_DNA"/>
</dbReference>
<dbReference type="InterPro" id="IPR029045">
    <property type="entry name" value="ClpP/crotonase-like_dom_sf"/>
</dbReference>
<gene>
    <name evidence="3" type="ORF">AWB79_07235</name>
</gene>
<dbReference type="Pfam" id="PF00378">
    <property type="entry name" value="ECH_1"/>
    <property type="match status" value="1"/>
</dbReference>
<organism evidence="3 4">
    <name type="scientific">Caballeronia hypogeia</name>
    <dbReference type="NCBI Taxonomy" id="1777140"/>
    <lineage>
        <taxon>Bacteria</taxon>
        <taxon>Pseudomonadati</taxon>
        <taxon>Pseudomonadota</taxon>
        <taxon>Betaproteobacteria</taxon>
        <taxon>Burkholderiales</taxon>
        <taxon>Burkholderiaceae</taxon>
        <taxon>Caballeronia</taxon>
    </lineage>
</organism>
<dbReference type="GO" id="GO:0006635">
    <property type="term" value="P:fatty acid beta-oxidation"/>
    <property type="evidence" value="ECO:0007669"/>
    <property type="project" value="TreeGrafter"/>
</dbReference>
<dbReference type="GO" id="GO:0003824">
    <property type="term" value="F:catalytic activity"/>
    <property type="evidence" value="ECO:0007669"/>
    <property type="project" value="InterPro"/>
</dbReference>
<dbReference type="SUPFAM" id="SSF52096">
    <property type="entry name" value="ClpP/crotonase"/>
    <property type="match status" value="1"/>
</dbReference>
<accession>A0A158DM59</accession>
<dbReference type="InterPro" id="IPR018376">
    <property type="entry name" value="Enoyl-CoA_hyd/isom_CS"/>
</dbReference>